<dbReference type="EMBL" id="JAGPUO010000027">
    <property type="protein sequence ID" value="KAG5655707.1"/>
    <property type="molecule type" value="Genomic_DNA"/>
</dbReference>
<dbReference type="Gene3D" id="3.60.15.10">
    <property type="entry name" value="Ribonuclease Z/Hydroxyacylglutathione hydrolase-like"/>
    <property type="match status" value="1"/>
</dbReference>
<dbReference type="SUPFAM" id="SSF103473">
    <property type="entry name" value="MFS general substrate transporter"/>
    <property type="match status" value="1"/>
</dbReference>
<feature type="transmembrane region" description="Helical" evidence="8">
    <location>
        <begin position="661"/>
        <end position="685"/>
    </location>
</feature>
<proteinExistence type="inferred from homology"/>
<dbReference type="InterPro" id="IPR020846">
    <property type="entry name" value="MFS_dom"/>
</dbReference>
<sequence>MENSTLEWFGATTFRLRTRGVTIFLDTWLDKPSVLPTYLSVDEVDEADYIFISHAHFDHLPGADRIAIRTGAIVIANNEAINLLRDAGVPEQQLFPVQGGERIPMFTRETFNRANADPSLLAGSLPGAPKRPLDKLAALSVDVWPSLHCLMPEDHPEVIDTATVYKGSASPYSCSLDVTIGMKYGLLNIGELMPPEKLTPGHQSFIEYISDRKRNVFSHCDGGQLMFNFVIGDKALLWSAHLGGYEGILQNLQPKPDIAILAIAGRANLNGRPFDGSAAEFVALKVGWLGDPSQVIWCLHDEASLLRLDLKENKNHQFTVMAQAESYNSTSAKQDAGLEPFKESAHVNTIPDVPVGESEYPEGGREAWLVVLGGWFGLFCTFGLVTCVGVFLEYYQTGPLKQYSSSSISWITSMQVFFQVGGSAVWGRVYDSYGPRWLLFVGTAVYCFGLMMLSLSTQYYQILLSQSIVSSLGSGAIFSACLTSTTSWFRKRRGLVFGIVNSGSSAGGIVLPIMLSRLIKLIGFGWTIRVVGFLFLAFCTISCLLIKARIPPTPRPFAFSDYHRCFKEPVMVLTMLGGFLFFWGMFLPLNYIIIQAQASGITPKLIPYLLPIINAVSLIGRLTAGALADIIGQYNCMLIITAFTGILTLVLWIPGSNSTGAIMAYAVAFGYGSGGYVSIFPGCVSQISPIAEIGTRIGLAALVNSFGALTGSPLGGALISNKSGSGNSFMGLQLFCGCTMIASVFAYGAARYAQASFKWTKV</sequence>
<feature type="transmembrane region" description="Helical" evidence="8">
    <location>
        <begin position="697"/>
        <end position="719"/>
    </location>
</feature>
<dbReference type="Gene3D" id="1.20.1250.20">
    <property type="entry name" value="MFS general substrate transporter like domains"/>
    <property type="match status" value="2"/>
</dbReference>
<accession>A0A9P7GZK9</accession>
<evidence type="ECO:0000256" key="4">
    <source>
        <dbReference type="ARBA" id="ARBA00022692"/>
    </source>
</evidence>
<dbReference type="SUPFAM" id="SSF56281">
    <property type="entry name" value="Metallo-hydrolase/oxidoreductase"/>
    <property type="match status" value="1"/>
</dbReference>
<evidence type="ECO:0000313" key="10">
    <source>
        <dbReference type="EMBL" id="KAG5655707.1"/>
    </source>
</evidence>
<dbReference type="Pfam" id="PF07690">
    <property type="entry name" value="MFS_1"/>
    <property type="match status" value="1"/>
</dbReference>
<evidence type="ECO:0000313" key="11">
    <source>
        <dbReference type="Proteomes" id="UP000782241"/>
    </source>
</evidence>
<feature type="transmembrane region" description="Helical" evidence="8">
    <location>
        <begin position="494"/>
        <end position="514"/>
    </location>
</feature>
<keyword evidence="6 8" id="KW-0472">Membrane</keyword>
<evidence type="ECO:0000256" key="5">
    <source>
        <dbReference type="ARBA" id="ARBA00022989"/>
    </source>
</evidence>
<feature type="transmembrane region" description="Helical" evidence="8">
    <location>
        <begin position="526"/>
        <end position="548"/>
    </location>
</feature>
<evidence type="ECO:0000256" key="6">
    <source>
        <dbReference type="ARBA" id="ARBA00023136"/>
    </source>
</evidence>
<comment type="caution">
    <text evidence="10">The sequence shown here is derived from an EMBL/GenBank/DDBJ whole genome shotgun (WGS) entry which is preliminary data.</text>
</comment>
<feature type="transmembrane region" description="Helical" evidence="8">
    <location>
        <begin position="367"/>
        <end position="395"/>
    </location>
</feature>
<feature type="domain" description="Major facilitator superfamily (MFS) profile" evidence="9">
    <location>
        <begin position="366"/>
        <end position="754"/>
    </location>
</feature>
<dbReference type="GO" id="GO:0016020">
    <property type="term" value="C:membrane"/>
    <property type="evidence" value="ECO:0007669"/>
    <property type="project" value="UniProtKB-SubCell"/>
</dbReference>
<dbReference type="Pfam" id="PF13483">
    <property type="entry name" value="Lactamase_B_3"/>
    <property type="match status" value="1"/>
</dbReference>
<gene>
    <name evidence="10" type="ORF">KAF25_009206</name>
</gene>
<dbReference type="InterPro" id="IPR036866">
    <property type="entry name" value="RibonucZ/Hydroxyglut_hydro"/>
</dbReference>
<protein>
    <recommendedName>
        <fullName evidence="9">Major facilitator superfamily (MFS) profile domain-containing protein</fullName>
    </recommendedName>
</protein>
<evidence type="ECO:0000256" key="1">
    <source>
        <dbReference type="ARBA" id="ARBA00004141"/>
    </source>
</evidence>
<evidence type="ECO:0000256" key="8">
    <source>
        <dbReference type="SAM" id="Phobius"/>
    </source>
</evidence>
<dbReference type="InterPro" id="IPR011701">
    <property type="entry name" value="MFS"/>
</dbReference>
<evidence type="ECO:0000259" key="9">
    <source>
        <dbReference type="PROSITE" id="PS50850"/>
    </source>
</evidence>
<keyword evidence="3" id="KW-0813">Transport</keyword>
<comment type="similarity">
    <text evidence="2">Belongs to the major facilitator superfamily. Monocarboxylate porter (TC 2.A.1.13) family.</text>
</comment>
<dbReference type="Proteomes" id="UP000782241">
    <property type="component" value="Unassembled WGS sequence"/>
</dbReference>
<organism evidence="10 11">
    <name type="scientific">Fusarium avenaceum</name>
    <dbReference type="NCBI Taxonomy" id="40199"/>
    <lineage>
        <taxon>Eukaryota</taxon>
        <taxon>Fungi</taxon>
        <taxon>Dikarya</taxon>
        <taxon>Ascomycota</taxon>
        <taxon>Pezizomycotina</taxon>
        <taxon>Sordariomycetes</taxon>
        <taxon>Hypocreomycetidae</taxon>
        <taxon>Hypocreales</taxon>
        <taxon>Nectriaceae</taxon>
        <taxon>Fusarium</taxon>
        <taxon>Fusarium tricinctum species complex</taxon>
    </lineage>
</organism>
<reference evidence="10" key="1">
    <citation type="submission" date="2021-04" db="EMBL/GenBank/DDBJ databases">
        <title>Draft genome of Fusarium avenaceum strain F156N33, isolated from an atmospheric sample in Virginia.</title>
        <authorList>
            <person name="Yang S."/>
            <person name="Vinatzer B.A."/>
            <person name="Coleman J."/>
        </authorList>
    </citation>
    <scope>NUCLEOTIDE SEQUENCE</scope>
    <source>
        <strain evidence="10">F156N33</strain>
    </source>
</reference>
<keyword evidence="4 8" id="KW-0812">Transmembrane</keyword>
<feature type="transmembrane region" description="Helical" evidence="8">
    <location>
        <begin position="605"/>
        <end position="624"/>
    </location>
</feature>
<feature type="transmembrane region" description="Helical" evidence="8">
    <location>
        <begin position="437"/>
        <end position="456"/>
    </location>
</feature>
<evidence type="ECO:0000256" key="7">
    <source>
        <dbReference type="ARBA" id="ARBA00023180"/>
    </source>
</evidence>
<dbReference type="InterPro" id="IPR036259">
    <property type="entry name" value="MFS_trans_sf"/>
</dbReference>
<comment type="subcellular location">
    <subcellularLocation>
        <location evidence="1">Membrane</location>
        <topology evidence="1">Multi-pass membrane protein</topology>
    </subcellularLocation>
</comment>
<feature type="transmembrane region" description="Helical" evidence="8">
    <location>
        <begin position="569"/>
        <end position="593"/>
    </location>
</feature>
<keyword evidence="5 8" id="KW-1133">Transmembrane helix</keyword>
<dbReference type="PANTHER" id="PTHR11360">
    <property type="entry name" value="MONOCARBOXYLATE TRANSPORTER"/>
    <property type="match status" value="1"/>
</dbReference>
<dbReference type="PROSITE" id="PS50850">
    <property type="entry name" value="MFS"/>
    <property type="match status" value="1"/>
</dbReference>
<evidence type="ECO:0000256" key="2">
    <source>
        <dbReference type="ARBA" id="ARBA00006727"/>
    </source>
</evidence>
<feature type="transmembrane region" description="Helical" evidence="8">
    <location>
        <begin position="636"/>
        <end position="655"/>
    </location>
</feature>
<feature type="transmembrane region" description="Helical" evidence="8">
    <location>
        <begin position="731"/>
        <end position="750"/>
    </location>
</feature>
<dbReference type="GO" id="GO:0022857">
    <property type="term" value="F:transmembrane transporter activity"/>
    <property type="evidence" value="ECO:0007669"/>
    <property type="project" value="InterPro"/>
</dbReference>
<dbReference type="InterPro" id="IPR050327">
    <property type="entry name" value="Proton-linked_MCT"/>
</dbReference>
<name>A0A9P7GZK9_9HYPO</name>
<dbReference type="AlphaFoldDB" id="A0A9P7GZK9"/>
<dbReference type="CDD" id="cd17352">
    <property type="entry name" value="MFS_MCT_SLC16"/>
    <property type="match status" value="1"/>
</dbReference>
<keyword evidence="11" id="KW-1185">Reference proteome</keyword>
<feature type="transmembrane region" description="Helical" evidence="8">
    <location>
        <begin position="462"/>
        <end position="482"/>
    </location>
</feature>
<evidence type="ECO:0000256" key="3">
    <source>
        <dbReference type="ARBA" id="ARBA00022448"/>
    </source>
</evidence>
<keyword evidence="7" id="KW-0325">Glycoprotein</keyword>
<dbReference type="PANTHER" id="PTHR11360:SF224">
    <property type="entry name" value="MAJOR FACILITATOR SUPERFAMILY (MFS) PROFILE DOMAIN-CONTAINING PROTEIN-RELATED"/>
    <property type="match status" value="1"/>
</dbReference>